<sequence length="256" mass="29637">MILLKFLPQNSSPPKRVDKFLAEMICCGNWEPVDTSRAVALIKARIKCREEYIYIHGWCNDFPVANDEERKEILRQFAEVLKSFCSNDTLPCSLWDWLIHYTEENVKLPQVHGCYLERCSFFKNPQCICFLDLKNLKHILEFVKQFTTDVRAGLVLAVVDRLWGKSLVNERSDLERGGFNLVLDERLLYVGEHGFDDLGKVTGIYEHVIPKGDEIVSWVLDCQEMDTNFVSQVAEGVHNLEIWLAILRIVRSTARN</sequence>
<feature type="domain" description="DUF629" evidence="3">
    <location>
        <begin position="6"/>
        <end position="255"/>
    </location>
</feature>
<dbReference type="GO" id="GO:0016787">
    <property type="term" value="F:hydrolase activity"/>
    <property type="evidence" value="ECO:0007669"/>
    <property type="project" value="UniProtKB-KW"/>
</dbReference>
<proteinExistence type="predicted"/>
<reference evidence="4 5" key="1">
    <citation type="submission" date="2022-03" db="EMBL/GenBank/DDBJ databases">
        <authorList>
            <person name="Macdonald S."/>
            <person name="Ahmed S."/>
            <person name="Newling K."/>
        </authorList>
    </citation>
    <scope>NUCLEOTIDE SEQUENCE [LARGE SCALE GENOMIC DNA]</scope>
</reference>
<protein>
    <recommendedName>
        <fullName evidence="3">DUF629 domain-containing protein</fullName>
    </recommendedName>
</protein>
<dbReference type="InterPro" id="IPR052398">
    <property type="entry name" value="Ubiquitin_hydrolase_53/54"/>
</dbReference>
<dbReference type="AlphaFoldDB" id="A0ABC8LZM6"/>
<keyword evidence="2" id="KW-0378">Hydrolase</keyword>
<evidence type="ECO:0000313" key="4">
    <source>
        <dbReference type="EMBL" id="CAH8389373.1"/>
    </source>
</evidence>
<evidence type="ECO:0000259" key="3">
    <source>
        <dbReference type="Pfam" id="PF04780"/>
    </source>
</evidence>
<keyword evidence="5" id="KW-1185">Reference proteome</keyword>
<dbReference type="Proteomes" id="UP001642260">
    <property type="component" value="Unassembled WGS sequence"/>
</dbReference>
<dbReference type="EMBL" id="CAKOAT010830709">
    <property type="protein sequence ID" value="CAH8389373.1"/>
    <property type="molecule type" value="Genomic_DNA"/>
</dbReference>
<evidence type="ECO:0000256" key="2">
    <source>
        <dbReference type="ARBA" id="ARBA00022801"/>
    </source>
</evidence>
<organism evidence="4 5">
    <name type="scientific">Eruca vesicaria subsp. sativa</name>
    <name type="common">Garden rocket</name>
    <name type="synonym">Eruca sativa</name>
    <dbReference type="NCBI Taxonomy" id="29727"/>
    <lineage>
        <taxon>Eukaryota</taxon>
        <taxon>Viridiplantae</taxon>
        <taxon>Streptophyta</taxon>
        <taxon>Embryophyta</taxon>
        <taxon>Tracheophyta</taxon>
        <taxon>Spermatophyta</taxon>
        <taxon>Magnoliopsida</taxon>
        <taxon>eudicotyledons</taxon>
        <taxon>Gunneridae</taxon>
        <taxon>Pentapetalae</taxon>
        <taxon>rosids</taxon>
        <taxon>malvids</taxon>
        <taxon>Brassicales</taxon>
        <taxon>Brassicaceae</taxon>
        <taxon>Brassiceae</taxon>
        <taxon>Eruca</taxon>
    </lineage>
</organism>
<gene>
    <name evidence="4" type="ORF">ERUC_LOCUS41856</name>
</gene>
<dbReference type="PANTHER" id="PTHR22975:SF24">
    <property type="entry name" value="CARBOXYL-TERMINAL HYDROLASE-LIKE PROTEIN, PUTATIVE (DUF627 AND DUF629)-RELATED"/>
    <property type="match status" value="1"/>
</dbReference>
<evidence type="ECO:0000256" key="1">
    <source>
        <dbReference type="ARBA" id="ARBA00022786"/>
    </source>
</evidence>
<comment type="caution">
    <text evidence="4">The sequence shown here is derived from an EMBL/GenBank/DDBJ whole genome shotgun (WGS) entry which is preliminary data.</text>
</comment>
<keyword evidence="1" id="KW-0833">Ubl conjugation pathway</keyword>
<dbReference type="InterPro" id="IPR006865">
    <property type="entry name" value="DUF629"/>
</dbReference>
<accession>A0ABC8LZM6</accession>
<dbReference type="Pfam" id="PF04780">
    <property type="entry name" value="DUF629"/>
    <property type="match status" value="1"/>
</dbReference>
<dbReference type="PANTHER" id="PTHR22975">
    <property type="entry name" value="UBIQUITIN SPECIFIC PROTEINASE"/>
    <property type="match status" value="1"/>
</dbReference>
<name>A0ABC8LZM6_ERUVS</name>
<evidence type="ECO:0000313" key="5">
    <source>
        <dbReference type="Proteomes" id="UP001642260"/>
    </source>
</evidence>